<keyword evidence="4" id="KW-1185">Reference proteome</keyword>
<feature type="compositionally biased region" description="Acidic residues" evidence="1">
    <location>
        <begin position="1"/>
        <end position="13"/>
    </location>
</feature>
<dbReference type="Pfam" id="PF12752">
    <property type="entry name" value="SUZ"/>
    <property type="match status" value="2"/>
</dbReference>
<dbReference type="PROSITE" id="PS51673">
    <property type="entry name" value="SUZ"/>
    <property type="match status" value="1"/>
</dbReference>
<evidence type="ECO:0000259" key="2">
    <source>
        <dbReference type="PROSITE" id="PS51673"/>
    </source>
</evidence>
<feature type="non-terminal residue" evidence="3">
    <location>
        <position position="161"/>
    </location>
</feature>
<dbReference type="Proteomes" id="UP001497623">
    <property type="component" value="Unassembled WGS sequence"/>
</dbReference>
<dbReference type="EMBL" id="CAXKWB010013919">
    <property type="protein sequence ID" value="CAL4109102.1"/>
    <property type="molecule type" value="Genomic_DNA"/>
</dbReference>
<dbReference type="PANTHER" id="PTHR31796">
    <property type="entry name" value="SUZ DOMAIN-CONTAINING PROTEIN 1"/>
    <property type="match status" value="1"/>
</dbReference>
<dbReference type="AlphaFoldDB" id="A0AAV2R010"/>
<evidence type="ECO:0000313" key="3">
    <source>
        <dbReference type="EMBL" id="CAL4109102.1"/>
    </source>
</evidence>
<name>A0AAV2R010_MEGNR</name>
<accession>A0AAV2R010</accession>
<feature type="domain" description="SUZ" evidence="2">
    <location>
        <begin position="44"/>
        <end position="112"/>
    </location>
</feature>
<evidence type="ECO:0000313" key="4">
    <source>
        <dbReference type="Proteomes" id="UP001497623"/>
    </source>
</evidence>
<feature type="region of interest" description="Disordered" evidence="1">
    <location>
        <begin position="1"/>
        <end position="23"/>
    </location>
</feature>
<protein>
    <recommendedName>
        <fullName evidence="2">SUZ domain-containing protein</fullName>
    </recommendedName>
</protein>
<proteinExistence type="predicted"/>
<comment type="caution">
    <text evidence="3">The sequence shown here is derived from an EMBL/GenBank/DDBJ whole genome shotgun (WGS) entry which is preliminary data.</text>
</comment>
<dbReference type="InterPro" id="IPR024771">
    <property type="entry name" value="SUZ"/>
</dbReference>
<gene>
    <name evidence="3" type="ORF">MNOR_LOCUS19042</name>
</gene>
<evidence type="ECO:0000256" key="1">
    <source>
        <dbReference type="SAM" id="MobiDB-lite"/>
    </source>
</evidence>
<organism evidence="3 4">
    <name type="scientific">Meganyctiphanes norvegica</name>
    <name type="common">Northern krill</name>
    <name type="synonym">Thysanopoda norvegica</name>
    <dbReference type="NCBI Taxonomy" id="48144"/>
    <lineage>
        <taxon>Eukaryota</taxon>
        <taxon>Metazoa</taxon>
        <taxon>Ecdysozoa</taxon>
        <taxon>Arthropoda</taxon>
        <taxon>Crustacea</taxon>
        <taxon>Multicrustacea</taxon>
        <taxon>Malacostraca</taxon>
        <taxon>Eumalacostraca</taxon>
        <taxon>Eucarida</taxon>
        <taxon>Euphausiacea</taxon>
        <taxon>Euphausiidae</taxon>
        <taxon>Meganyctiphanes</taxon>
    </lineage>
</organism>
<dbReference type="InterPro" id="IPR039228">
    <property type="entry name" value="SZRD1"/>
</dbReference>
<reference evidence="3 4" key="1">
    <citation type="submission" date="2024-05" db="EMBL/GenBank/DDBJ databases">
        <authorList>
            <person name="Wallberg A."/>
        </authorList>
    </citation>
    <scope>NUCLEOTIDE SEQUENCE [LARGE SCALE GENOMIC DNA]</scope>
</reference>
<sequence>MSDHEDEQEEEVLENNAHDSSTTQSMGLCFKKIELMAGVDNMVAINDVVIEEDSHRTPFTPQEPKIMILRRPQAGSISNGMLNNKPRQPVKTLEQRQAEYAEARLRILGDTGGSTTEDSSKPKPVQQKSFEQREADYAAARLRIMGSSKSVEEPMVSGCSS</sequence>
<feature type="region of interest" description="Disordered" evidence="1">
    <location>
        <begin position="106"/>
        <end position="134"/>
    </location>
</feature>
<dbReference type="PANTHER" id="PTHR31796:SF2">
    <property type="entry name" value="SUZ DOMAIN-CONTAINING PROTEIN 1"/>
    <property type="match status" value="1"/>
</dbReference>